<sequence>MTSDYLTLLRDERDIERALILFARAMDDRDWATMAEILTDDAEGDFGTGRVAGSATIISLIRGFLDSCGPTQHLLGNVVVDVVGDIATSRAYIRDVHLNSNADPSVRFYTLGDYHDTWHRSGDGRWRLAERIKANRAYVGPLEIFDS</sequence>
<evidence type="ECO:0000313" key="2">
    <source>
        <dbReference type="EMBL" id="SBS70397.1"/>
    </source>
</evidence>
<evidence type="ECO:0000259" key="1">
    <source>
        <dbReference type="Pfam" id="PF13577"/>
    </source>
</evidence>
<dbReference type="AlphaFoldDB" id="A0A1Y5NVD4"/>
<protein>
    <recommendedName>
        <fullName evidence="1">SnoaL-like domain-containing protein</fullName>
    </recommendedName>
</protein>
<reference evidence="2" key="1">
    <citation type="submission" date="2016-03" db="EMBL/GenBank/DDBJ databases">
        <authorList>
            <person name="Ploux O."/>
        </authorList>
    </citation>
    <scope>NUCLEOTIDE SEQUENCE</scope>
    <source>
        <strain evidence="2">UC10</strain>
    </source>
</reference>
<gene>
    <name evidence="2" type="ORF">MHPYR_10120</name>
</gene>
<dbReference type="SUPFAM" id="SSF54427">
    <property type="entry name" value="NTF2-like"/>
    <property type="match status" value="1"/>
</dbReference>
<feature type="domain" description="SnoaL-like" evidence="1">
    <location>
        <begin position="9"/>
        <end position="131"/>
    </location>
</feature>
<accession>A0A1Y5NVD4</accession>
<dbReference type="InterPro" id="IPR032710">
    <property type="entry name" value="NTF2-like_dom_sf"/>
</dbReference>
<proteinExistence type="predicted"/>
<dbReference type="Gene3D" id="3.10.450.50">
    <property type="match status" value="1"/>
</dbReference>
<dbReference type="Pfam" id="PF13577">
    <property type="entry name" value="SnoaL_4"/>
    <property type="match status" value="1"/>
</dbReference>
<dbReference type="InterPro" id="IPR037401">
    <property type="entry name" value="SnoaL-like"/>
</dbReference>
<organism evidence="2">
    <name type="scientific">uncultured Mycobacterium sp</name>
    <dbReference type="NCBI Taxonomy" id="171292"/>
    <lineage>
        <taxon>Bacteria</taxon>
        <taxon>Bacillati</taxon>
        <taxon>Actinomycetota</taxon>
        <taxon>Actinomycetes</taxon>
        <taxon>Mycobacteriales</taxon>
        <taxon>Mycobacteriaceae</taxon>
        <taxon>Mycobacterium</taxon>
        <taxon>environmental samples</taxon>
    </lineage>
</organism>
<dbReference type="EMBL" id="FLQS01000001">
    <property type="protein sequence ID" value="SBS70397.1"/>
    <property type="molecule type" value="Genomic_DNA"/>
</dbReference>
<name>A0A1Y5NVD4_9MYCO</name>